<name>A0A2T4UB63_9ACTN</name>
<sequence length="114" mass="11801">MEYLFLFAIVTPLALLVLNLTGFRAGSTPATAVTLDLSVAPAAAPTPVAATPAVRMPSPAIVVPEQLDLDAEIYLLPRRDVVTAPTGSSATAGGTLVALPRHTPLVAQRSMAQR</sequence>
<gene>
    <name evidence="1" type="ORF">C7Y72_22055</name>
</gene>
<keyword evidence="2" id="KW-1185">Reference proteome</keyword>
<dbReference type="AlphaFoldDB" id="A0A2T4UB63"/>
<proteinExistence type="predicted"/>
<comment type="caution">
    <text evidence="1">The sequence shown here is derived from an EMBL/GenBank/DDBJ whole genome shotgun (WGS) entry which is preliminary data.</text>
</comment>
<dbReference type="Proteomes" id="UP000240739">
    <property type="component" value="Unassembled WGS sequence"/>
</dbReference>
<evidence type="ECO:0000313" key="2">
    <source>
        <dbReference type="Proteomes" id="UP000240739"/>
    </source>
</evidence>
<dbReference type="RefSeq" id="WP_107571377.1">
    <property type="nucleotide sequence ID" value="NZ_PYYB01000006.1"/>
</dbReference>
<dbReference type="EMBL" id="PYYB01000006">
    <property type="protein sequence ID" value="PTL54102.1"/>
    <property type="molecule type" value="Genomic_DNA"/>
</dbReference>
<organism evidence="1 2">
    <name type="scientific">Paraconexibacter algicola</name>
    <dbReference type="NCBI Taxonomy" id="2133960"/>
    <lineage>
        <taxon>Bacteria</taxon>
        <taxon>Bacillati</taxon>
        <taxon>Actinomycetota</taxon>
        <taxon>Thermoleophilia</taxon>
        <taxon>Solirubrobacterales</taxon>
        <taxon>Paraconexibacteraceae</taxon>
        <taxon>Paraconexibacter</taxon>
    </lineage>
</organism>
<accession>A0A2T4UB63</accession>
<protein>
    <submittedName>
        <fullName evidence="1">Uncharacterized protein</fullName>
    </submittedName>
</protein>
<reference evidence="1 2" key="1">
    <citation type="submission" date="2018-03" db="EMBL/GenBank/DDBJ databases">
        <title>Aquarubrobacter algicola gen. nov., sp. nov., a novel actinobacterium isolated from shallow eutrophic lake during the end of cyanobacterial harmful algal blooms.</title>
        <authorList>
            <person name="Chun S.J."/>
        </authorList>
    </citation>
    <scope>NUCLEOTIDE SEQUENCE [LARGE SCALE GENOMIC DNA]</scope>
    <source>
        <strain evidence="1 2">Seoho-28</strain>
    </source>
</reference>
<evidence type="ECO:0000313" key="1">
    <source>
        <dbReference type="EMBL" id="PTL54102.1"/>
    </source>
</evidence>